<dbReference type="HAMAP" id="MF_01469">
    <property type="entry name" value="RNase_M5"/>
    <property type="match status" value="1"/>
</dbReference>
<dbReference type="NCBIfam" id="TIGR00334">
    <property type="entry name" value="5S_RNA_mat_M5"/>
    <property type="match status" value="1"/>
</dbReference>
<comment type="catalytic activity">
    <reaction evidence="11">
        <text>Endonucleolytic cleavage of RNA, removing 21 and 42 nucleotides, respectively, from the 5'- and 3'-termini of a 5S-rRNA precursor.</text>
        <dbReference type="EC" id="3.1.26.8"/>
    </reaction>
</comment>
<evidence type="ECO:0000256" key="2">
    <source>
        <dbReference type="ARBA" id="ARBA00022517"/>
    </source>
</evidence>
<dbReference type="Pfam" id="PF01751">
    <property type="entry name" value="Toprim"/>
    <property type="match status" value="1"/>
</dbReference>
<keyword evidence="2 11" id="KW-0690">Ribosome biogenesis</keyword>
<accession>A0A841R472</accession>
<keyword evidence="5" id="KW-0479">Metal-binding</keyword>
<dbReference type="GO" id="GO:0006364">
    <property type="term" value="P:rRNA processing"/>
    <property type="evidence" value="ECO:0007669"/>
    <property type="project" value="UniProtKB-UniRule"/>
</dbReference>
<protein>
    <recommendedName>
        <fullName evidence="11 12">Ribonuclease M5</fullName>
        <ecNumber evidence="11 12">3.1.26.8</ecNumber>
    </recommendedName>
    <alternativeName>
        <fullName evidence="11">RNase M5</fullName>
    </alternativeName>
    <alternativeName>
        <fullName evidence="11">Ribosomal RNA terminal maturase M5</fullName>
    </alternativeName>
</protein>
<feature type="domain" description="Toprim" evidence="13">
    <location>
        <begin position="4"/>
        <end position="87"/>
    </location>
</feature>
<keyword evidence="4 11" id="KW-0540">Nuclease</keyword>
<dbReference type="EC" id="3.1.26.8" evidence="11 12"/>
<comment type="similarity">
    <text evidence="11">Belongs to the ribonuclease M5 family.</text>
</comment>
<evidence type="ECO:0000313" key="15">
    <source>
        <dbReference type="Proteomes" id="UP000591941"/>
    </source>
</evidence>
<keyword evidence="9" id="KW-0460">Magnesium</keyword>
<evidence type="ECO:0000259" key="13">
    <source>
        <dbReference type="PROSITE" id="PS50880"/>
    </source>
</evidence>
<comment type="caution">
    <text evidence="14">The sequence shown here is derived from an EMBL/GenBank/DDBJ whole genome shotgun (WGS) entry which is preliminary data.</text>
</comment>
<dbReference type="Gene3D" id="3.40.1360.10">
    <property type="match status" value="1"/>
</dbReference>
<comment type="function">
    <text evidence="11">Required for correct processing of both the 5' and 3' ends of 5S rRNA precursor. Cleaves both sides of a double-stranded region yielding mature 5S rRNA in one step.</text>
</comment>
<dbReference type="PROSITE" id="PS50880">
    <property type="entry name" value="TOPRIM"/>
    <property type="match status" value="1"/>
</dbReference>
<reference evidence="14 15" key="1">
    <citation type="submission" date="2020-08" db="EMBL/GenBank/DDBJ databases">
        <title>Genomic Encyclopedia of Type Strains, Phase IV (KMG-IV): sequencing the most valuable type-strain genomes for metagenomic binning, comparative biology and taxonomic classification.</title>
        <authorList>
            <person name="Goeker M."/>
        </authorList>
    </citation>
    <scope>NUCLEOTIDE SEQUENCE [LARGE SCALE GENOMIC DNA]</scope>
    <source>
        <strain evidence="14 15">DSM 21255</strain>
    </source>
</reference>
<dbReference type="InterPro" id="IPR006171">
    <property type="entry name" value="TOPRIM_dom"/>
</dbReference>
<dbReference type="InterPro" id="IPR034141">
    <property type="entry name" value="TOPRIM_RNase_M5-like"/>
</dbReference>
<dbReference type="InterPro" id="IPR004466">
    <property type="entry name" value="RNase_M5"/>
</dbReference>
<evidence type="ECO:0000256" key="9">
    <source>
        <dbReference type="ARBA" id="ARBA00022842"/>
    </source>
</evidence>
<evidence type="ECO:0000256" key="10">
    <source>
        <dbReference type="ARBA" id="ARBA00022884"/>
    </source>
</evidence>
<dbReference type="Pfam" id="PF13331">
    <property type="entry name" value="DUF4093"/>
    <property type="match status" value="1"/>
</dbReference>
<dbReference type="SMART" id="SM00493">
    <property type="entry name" value="TOPRIM"/>
    <property type="match status" value="1"/>
</dbReference>
<evidence type="ECO:0000256" key="11">
    <source>
        <dbReference type="HAMAP-Rule" id="MF_01469"/>
    </source>
</evidence>
<evidence type="ECO:0000256" key="3">
    <source>
        <dbReference type="ARBA" id="ARBA00022552"/>
    </source>
</evidence>
<keyword evidence="15" id="KW-1185">Reference proteome</keyword>
<dbReference type="PANTHER" id="PTHR39156:SF1">
    <property type="entry name" value="RIBONUCLEASE M5"/>
    <property type="match status" value="1"/>
</dbReference>
<keyword evidence="6 11" id="KW-0699">rRNA-binding</keyword>
<keyword evidence="1 11" id="KW-0963">Cytoplasm</keyword>
<dbReference type="PANTHER" id="PTHR39156">
    <property type="entry name" value="RIBONUCLEASE M5"/>
    <property type="match status" value="1"/>
</dbReference>
<dbReference type="GO" id="GO:0046872">
    <property type="term" value="F:metal ion binding"/>
    <property type="evidence" value="ECO:0007669"/>
    <property type="project" value="UniProtKB-KW"/>
</dbReference>
<dbReference type="SUPFAM" id="SSF110455">
    <property type="entry name" value="Toprim domain"/>
    <property type="match status" value="1"/>
</dbReference>
<proteinExistence type="inferred from homology"/>
<dbReference type="GO" id="GO:0005737">
    <property type="term" value="C:cytoplasm"/>
    <property type="evidence" value="ECO:0007669"/>
    <property type="project" value="UniProtKB-SubCell"/>
</dbReference>
<evidence type="ECO:0000256" key="8">
    <source>
        <dbReference type="ARBA" id="ARBA00022801"/>
    </source>
</evidence>
<dbReference type="GO" id="GO:0043822">
    <property type="term" value="F:ribonuclease M5 activity"/>
    <property type="evidence" value="ECO:0007669"/>
    <property type="project" value="UniProtKB-UniRule"/>
</dbReference>
<organism evidence="14 15">
    <name type="scientific">Negativicoccus succinicivorans</name>
    <dbReference type="NCBI Taxonomy" id="620903"/>
    <lineage>
        <taxon>Bacteria</taxon>
        <taxon>Bacillati</taxon>
        <taxon>Bacillota</taxon>
        <taxon>Negativicutes</taxon>
        <taxon>Veillonellales</taxon>
        <taxon>Veillonellaceae</taxon>
        <taxon>Negativicoccus</taxon>
    </lineage>
</organism>
<dbReference type="InterPro" id="IPR025156">
    <property type="entry name" value="RNase_M5_C"/>
</dbReference>
<name>A0A841R472_9FIRM</name>
<evidence type="ECO:0000256" key="1">
    <source>
        <dbReference type="ARBA" id="ARBA00022490"/>
    </source>
</evidence>
<keyword evidence="8 11" id="KW-0378">Hydrolase</keyword>
<dbReference type="OrthoDB" id="9791329at2"/>
<sequence length="182" mass="20009">MKIKEVIIVEGKSDIVRVRQAVDAEIIPTYGFGLSPETLSDIEAAYRRCGIIILTDPDGAGERIRRYLTQRFPEAKHAFVPKEDAIANDDLGIEQASPEAIRSALSKVRSIAPTNEAHFTVADLWQAGAAGTHDAAALRARLGARLGIGYANAKRFLVRLNHYGVTREEWAQALREEQTDGI</sequence>
<evidence type="ECO:0000256" key="5">
    <source>
        <dbReference type="ARBA" id="ARBA00022723"/>
    </source>
</evidence>
<dbReference type="Proteomes" id="UP000591941">
    <property type="component" value="Unassembled WGS sequence"/>
</dbReference>
<dbReference type="RefSeq" id="WP_159822968.1">
    <property type="nucleotide sequence ID" value="NZ_CABWNB010000003.1"/>
</dbReference>
<gene>
    <name evidence="11" type="primary">rnmV</name>
    <name evidence="14" type="ORF">HNR45_000628</name>
</gene>
<dbReference type="CDD" id="cd01027">
    <property type="entry name" value="TOPRIM_RNase_M5_like"/>
    <property type="match status" value="1"/>
</dbReference>
<evidence type="ECO:0000313" key="14">
    <source>
        <dbReference type="EMBL" id="MBB6477598.1"/>
    </source>
</evidence>
<evidence type="ECO:0000256" key="6">
    <source>
        <dbReference type="ARBA" id="ARBA00022730"/>
    </source>
</evidence>
<evidence type="ECO:0000256" key="7">
    <source>
        <dbReference type="ARBA" id="ARBA00022759"/>
    </source>
</evidence>
<keyword evidence="10 11" id="KW-0694">RNA-binding</keyword>
<dbReference type="GeneID" id="93485901"/>
<evidence type="ECO:0000256" key="12">
    <source>
        <dbReference type="NCBIfam" id="TIGR00334"/>
    </source>
</evidence>
<dbReference type="EMBL" id="JACHHI010000002">
    <property type="protein sequence ID" value="MBB6477598.1"/>
    <property type="molecule type" value="Genomic_DNA"/>
</dbReference>
<keyword evidence="7 11" id="KW-0255">Endonuclease</keyword>
<evidence type="ECO:0000256" key="4">
    <source>
        <dbReference type="ARBA" id="ARBA00022722"/>
    </source>
</evidence>
<keyword evidence="3 11" id="KW-0698">rRNA processing</keyword>
<dbReference type="GO" id="GO:0019843">
    <property type="term" value="F:rRNA binding"/>
    <property type="evidence" value="ECO:0007669"/>
    <property type="project" value="UniProtKB-KW"/>
</dbReference>
<comment type="subcellular location">
    <subcellularLocation>
        <location evidence="11">Cytoplasm</location>
    </subcellularLocation>
</comment>
<dbReference type="AlphaFoldDB" id="A0A841R472"/>